<evidence type="ECO:0008006" key="3">
    <source>
        <dbReference type="Google" id="ProtNLM"/>
    </source>
</evidence>
<dbReference type="SUPFAM" id="SSF52540">
    <property type="entry name" value="P-loop containing nucleoside triphosphate hydrolases"/>
    <property type="match status" value="1"/>
</dbReference>
<evidence type="ECO:0000313" key="2">
    <source>
        <dbReference type="Proteomes" id="UP001437256"/>
    </source>
</evidence>
<dbReference type="InterPro" id="IPR027417">
    <property type="entry name" value="P-loop_NTPase"/>
</dbReference>
<organism evidence="1 2">
    <name type="scientific">Marasmius tenuissimus</name>
    <dbReference type="NCBI Taxonomy" id="585030"/>
    <lineage>
        <taxon>Eukaryota</taxon>
        <taxon>Fungi</taxon>
        <taxon>Dikarya</taxon>
        <taxon>Basidiomycota</taxon>
        <taxon>Agaricomycotina</taxon>
        <taxon>Agaricomycetes</taxon>
        <taxon>Agaricomycetidae</taxon>
        <taxon>Agaricales</taxon>
        <taxon>Marasmiineae</taxon>
        <taxon>Marasmiaceae</taxon>
        <taxon>Marasmius</taxon>
    </lineage>
</organism>
<dbReference type="Gene3D" id="3.40.50.300">
    <property type="entry name" value="P-loop containing nucleotide triphosphate hydrolases"/>
    <property type="match status" value="1"/>
</dbReference>
<gene>
    <name evidence="1" type="ORF">AAF712_015611</name>
</gene>
<evidence type="ECO:0000313" key="1">
    <source>
        <dbReference type="EMBL" id="KAL0057736.1"/>
    </source>
</evidence>
<proteinExistence type="predicted"/>
<keyword evidence="2" id="KW-1185">Reference proteome</keyword>
<dbReference type="Proteomes" id="UP001437256">
    <property type="component" value="Unassembled WGS sequence"/>
</dbReference>
<accession>A0ABR2ZA12</accession>
<dbReference type="EMBL" id="JBBXMP010000449">
    <property type="protein sequence ID" value="KAL0057736.1"/>
    <property type="molecule type" value="Genomic_DNA"/>
</dbReference>
<sequence length="323" mass="36634">MLWRLLELLLNKSANSSSNFERPKGLRVMIIGGGRSEFVKHASGAEEQNELGKPNLEALETQPFEIQGHGKVILVDTPGFDDLDNISVASLHAIGNYVIKLHESCRPLDAVVFLHSITEETRLVGIPELLTKFLGQRFLPSVSIVTTNWEELAPDYGAKREEKLIEFYSEHLKGAQVIQHQQQLTATTCPEIMQKIIRQLKLGRPRPLRIQIELVNQRRSLNATGAGLEFIRRMTESIRHVESRIRKIPAGTFHNPGESNKDAIERQSVERQRQDLEARVTRLWEELKSFLHSGDSSITNVPQGSWIRWFKNLVGIRTTNALA</sequence>
<protein>
    <recommendedName>
        <fullName evidence="3">G domain-containing protein</fullName>
    </recommendedName>
</protein>
<comment type="caution">
    <text evidence="1">The sequence shown here is derived from an EMBL/GenBank/DDBJ whole genome shotgun (WGS) entry which is preliminary data.</text>
</comment>
<reference evidence="1 2" key="1">
    <citation type="submission" date="2024-05" db="EMBL/GenBank/DDBJ databases">
        <title>A draft genome resource for the thread blight pathogen Marasmius tenuissimus strain MS-2.</title>
        <authorList>
            <person name="Yulfo-Soto G.E."/>
            <person name="Baruah I.K."/>
            <person name="Amoako-Attah I."/>
            <person name="Bukari Y."/>
            <person name="Meinhardt L.W."/>
            <person name="Bailey B.A."/>
            <person name="Cohen S.P."/>
        </authorList>
    </citation>
    <scope>NUCLEOTIDE SEQUENCE [LARGE SCALE GENOMIC DNA]</scope>
    <source>
        <strain evidence="1 2">MS-2</strain>
    </source>
</reference>
<name>A0ABR2ZA12_9AGAR</name>